<keyword evidence="3" id="KW-0067">ATP-binding</keyword>
<evidence type="ECO:0000256" key="1">
    <source>
        <dbReference type="ARBA" id="ARBA00022741"/>
    </source>
</evidence>
<dbReference type="SUPFAM" id="SSF160467">
    <property type="entry name" value="PH0987 N-terminal domain-like"/>
    <property type="match status" value="1"/>
</dbReference>
<dbReference type="EMBL" id="QTTN01000013">
    <property type="protein sequence ID" value="REE85108.1"/>
    <property type="molecule type" value="Genomic_DNA"/>
</dbReference>
<dbReference type="Gene3D" id="3.30.1360.40">
    <property type="match status" value="1"/>
</dbReference>
<dbReference type="Pfam" id="PF02682">
    <property type="entry name" value="CT_C_D"/>
    <property type="match status" value="1"/>
</dbReference>
<dbReference type="InterPro" id="IPR029000">
    <property type="entry name" value="Cyclophilin-like_dom_sf"/>
</dbReference>
<evidence type="ECO:0000259" key="4">
    <source>
        <dbReference type="SMART" id="SM00796"/>
    </source>
</evidence>
<dbReference type="PANTHER" id="PTHR34698:SF2">
    <property type="entry name" value="5-OXOPROLINASE SUBUNIT B"/>
    <property type="match status" value="1"/>
</dbReference>
<evidence type="ECO:0000313" key="5">
    <source>
        <dbReference type="EMBL" id="REE85108.1"/>
    </source>
</evidence>
<dbReference type="GO" id="GO:0016787">
    <property type="term" value="F:hydrolase activity"/>
    <property type="evidence" value="ECO:0007669"/>
    <property type="project" value="UniProtKB-KW"/>
</dbReference>
<dbReference type="PANTHER" id="PTHR34698">
    <property type="entry name" value="5-OXOPROLINASE SUBUNIT B"/>
    <property type="match status" value="1"/>
</dbReference>
<keyword evidence="2" id="KW-0378">Hydrolase</keyword>
<feature type="domain" description="Carboxyltransferase" evidence="4">
    <location>
        <begin position="12"/>
        <end position="241"/>
    </location>
</feature>
<dbReference type="GO" id="GO:0005524">
    <property type="term" value="F:ATP binding"/>
    <property type="evidence" value="ECO:0007669"/>
    <property type="project" value="UniProtKB-KW"/>
</dbReference>
<dbReference type="AlphaFoldDB" id="A0A3D9S057"/>
<dbReference type="InterPro" id="IPR003833">
    <property type="entry name" value="CT_C_D"/>
</dbReference>
<evidence type="ECO:0000313" key="6">
    <source>
        <dbReference type="Proteomes" id="UP000256304"/>
    </source>
</evidence>
<sequence>MNFVKSADGWAFSIAPLGDRALVVQLPPQGENQPAWQVSAELAKLLRAAKRSWIIDVVPAYTTVTVVYDPLLLYQTASAGVLLFEVAAAEVRAILQQLHEHQHRHQINQQEQLPKYAGVLHQEPRVIEIPVCYGSSYGPDLPQCAERAGMSEAAFIRRHAEAEYRVAMIGFMPGFPYLTGLPPELSQPRRSSPRSIVPAGAVGIAGGQTGVYPLATPGGWQLIGRTPLALFDPKRAEPILLRAGDHVRFVPINETETNLGEWQ</sequence>
<dbReference type="SMART" id="SM00796">
    <property type="entry name" value="AHS1"/>
    <property type="match status" value="1"/>
</dbReference>
<gene>
    <name evidence="5" type="ORF">A8990_11325</name>
</gene>
<evidence type="ECO:0000256" key="2">
    <source>
        <dbReference type="ARBA" id="ARBA00022801"/>
    </source>
</evidence>
<dbReference type="SUPFAM" id="SSF50891">
    <property type="entry name" value="Cyclophilin-like"/>
    <property type="match status" value="1"/>
</dbReference>
<dbReference type="NCBIfam" id="TIGR00370">
    <property type="entry name" value="5-oxoprolinase subunit PxpB"/>
    <property type="match status" value="1"/>
</dbReference>
<organism evidence="5 6">
    <name type="scientific">Paenibacillus taihuensis</name>
    <dbReference type="NCBI Taxonomy" id="1156355"/>
    <lineage>
        <taxon>Bacteria</taxon>
        <taxon>Bacillati</taxon>
        <taxon>Bacillota</taxon>
        <taxon>Bacilli</taxon>
        <taxon>Bacillales</taxon>
        <taxon>Paenibacillaceae</taxon>
        <taxon>Paenibacillus</taxon>
    </lineage>
</organism>
<protein>
    <submittedName>
        <fullName evidence="5">Inhibitor of KinA</fullName>
    </submittedName>
</protein>
<name>A0A3D9S057_9BACL</name>
<comment type="caution">
    <text evidence="5">The sequence shown here is derived from an EMBL/GenBank/DDBJ whole genome shotgun (WGS) entry which is preliminary data.</text>
</comment>
<keyword evidence="6" id="KW-1185">Reference proteome</keyword>
<reference evidence="5 6" key="1">
    <citation type="submission" date="2018-08" db="EMBL/GenBank/DDBJ databases">
        <title>Genomic Encyclopedia of Type Strains, Phase III (KMG-III): the genomes of soil and plant-associated and newly described type strains.</title>
        <authorList>
            <person name="Whitman W."/>
        </authorList>
    </citation>
    <scope>NUCLEOTIDE SEQUENCE [LARGE SCALE GENOMIC DNA]</scope>
    <source>
        <strain evidence="5 6">CGMCC 1.10966</strain>
    </source>
</reference>
<evidence type="ECO:0000256" key="3">
    <source>
        <dbReference type="ARBA" id="ARBA00022840"/>
    </source>
</evidence>
<dbReference type="InterPro" id="IPR010016">
    <property type="entry name" value="PxpB"/>
</dbReference>
<proteinExistence type="predicted"/>
<accession>A0A3D9S057</accession>
<dbReference type="Proteomes" id="UP000256304">
    <property type="component" value="Unassembled WGS sequence"/>
</dbReference>
<dbReference type="Gene3D" id="2.40.100.10">
    <property type="entry name" value="Cyclophilin-like"/>
    <property type="match status" value="1"/>
</dbReference>
<keyword evidence="1" id="KW-0547">Nucleotide-binding</keyword>